<evidence type="ECO:0000313" key="3">
    <source>
        <dbReference type="Proteomes" id="UP000594261"/>
    </source>
</evidence>
<accession>A0A7N2KZA4</accession>
<dbReference type="InParanoid" id="A0A7N2KZA4"/>
<dbReference type="PANTHER" id="PTHR45463">
    <property type="entry name" value="OS09G0392200 PROTEIN"/>
    <property type="match status" value="1"/>
</dbReference>
<dbReference type="EnsemblPlants" id="QL02p078831:mrna">
    <property type="protein sequence ID" value="QL02p078831:mrna"/>
    <property type="gene ID" value="QL02p078831"/>
</dbReference>
<dbReference type="Gramene" id="QL02p078831:mrna">
    <property type="protein sequence ID" value="QL02p078831:mrna"/>
    <property type="gene ID" value="QL02p078831"/>
</dbReference>
<reference evidence="2" key="2">
    <citation type="submission" date="2021-01" db="UniProtKB">
        <authorList>
            <consortium name="EnsemblPlants"/>
        </authorList>
    </citation>
    <scope>IDENTIFICATION</scope>
</reference>
<dbReference type="Proteomes" id="UP000594261">
    <property type="component" value="Chromosome 2"/>
</dbReference>
<name>A0A7N2KZA4_QUELO</name>
<feature type="domain" description="KIB1-4 beta-propeller" evidence="1">
    <location>
        <begin position="80"/>
        <end position="196"/>
    </location>
</feature>
<evidence type="ECO:0000259" key="1">
    <source>
        <dbReference type="Pfam" id="PF03478"/>
    </source>
</evidence>
<dbReference type="SUPFAM" id="SSF75011">
    <property type="entry name" value="3-carboxy-cis,cis-mucoante lactonizing enzyme"/>
    <property type="match status" value="1"/>
</dbReference>
<evidence type="ECO:0000313" key="2">
    <source>
        <dbReference type="EnsemblPlants" id="QL02p078831:mrna"/>
    </source>
</evidence>
<keyword evidence="3" id="KW-1185">Reference proteome</keyword>
<dbReference type="InterPro" id="IPR005174">
    <property type="entry name" value="KIB1-4_b-propeller"/>
</dbReference>
<protein>
    <recommendedName>
        <fullName evidence="1">KIB1-4 beta-propeller domain-containing protein</fullName>
    </recommendedName>
</protein>
<reference evidence="3" key="1">
    <citation type="journal article" date="2016" name="G3 (Bethesda)">
        <title>First Draft Assembly and Annotation of the Genome of a California Endemic Oak Quercus lobata Nee (Fagaceae).</title>
        <authorList>
            <person name="Sork V.L."/>
            <person name="Fitz-Gibbon S.T."/>
            <person name="Puiu D."/>
            <person name="Crepeau M."/>
            <person name="Gugger P.F."/>
            <person name="Sherman R."/>
            <person name="Stevens K."/>
            <person name="Langley C.H."/>
            <person name="Pellegrini M."/>
            <person name="Salzberg S.L."/>
        </authorList>
    </citation>
    <scope>NUCLEOTIDE SEQUENCE [LARGE SCALE GENOMIC DNA]</scope>
    <source>
        <strain evidence="3">cv. SW786</strain>
    </source>
</reference>
<sequence>MADNNNWRPWSELPEYRKEFMASQPPLALFLSKNARVAYFYSLFDQRLYTKIFPSVTGKSCSGITCGYFVLEDKSTDINWTVYDYSGKFDESQENNHWKIIDGVVFEGKIYVTTTHAEIGVLNLNSHPYMTLLKVNRNAKLKRGIWRFLVSGEQHLMIYAISCRNHKVYELNFSTMKWVKMQNFGDQALFFDFPQSSGFFSIAQLTSGPSSRYIYEFGSGSGLYTSHFLNGRDSMSQLIMLGIRTSSASSSTHVFY</sequence>
<dbReference type="AlphaFoldDB" id="A0A7N2KZA4"/>
<organism evidence="2 3">
    <name type="scientific">Quercus lobata</name>
    <name type="common">Valley oak</name>
    <dbReference type="NCBI Taxonomy" id="97700"/>
    <lineage>
        <taxon>Eukaryota</taxon>
        <taxon>Viridiplantae</taxon>
        <taxon>Streptophyta</taxon>
        <taxon>Embryophyta</taxon>
        <taxon>Tracheophyta</taxon>
        <taxon>Spermatophyta</taxon>
        <taxon>Magnoliopsida</taxon>
        <taxon>eudicotyledons</taxon>
        <taxon>Gunneridae</taxon>
        <taxon>Pentapetalae</taxon>
        <taxon>rosids</taxon>
        <taxon>fabids</taxon>
        <taxon>Fagales</taxon>
        <taxon>Fagaceae</taxon>
        <taxon>Quercus</taxon>
    </lineage>
</organism>
<dbReference type="Pfam" id="PF03478">
    <property type="entry name" value="Beta-prop_KIB1-4"/>
    <property type="match status" value="1"/>
</dbReference>
<dbReference type="PANTHER" id="PTHR45463:SF8">
    <property type="entry name" value="OS09G0392200 PROTEIN"/>
    <property type="match status" value="1"/>
</dbReference>
<proteinExistence type="predicted"/>